<reference evidence="3 4" key="1">
    <citation type="submission" date="2016-03" db="EMBL/GenBank/DDBJ databases">
        <title>Whole genome sequencing of Grifola frondosa 9006-11.</title>
        <authorList>
            <person name="Min B."/>
            <person name="Park H."/>
            <person name="Kim J.-G."/>
            <person name="Cho H."/>
            <person name="Oh Y.-L."/>
            <person name="Kong W.-S."/>
            <person name="Choi I.-G."/>
        </authorList>
    </citation>
    <scope>NUCLEOTIDE SEQUENCE [LARGE SCALE GENOMIC DNA]</scope>
    <source>
        <strain evidence="3 4">9006-11</strain>
    </source>
</reference>
<dbReference type="Proteomes" id="UP000092993">
    <property type="component" value="Unassembled WGS sequence"/>
</dbReference>
<feature type="compositionally biased region" description="Pro residues" evidence="1">
    <location>
        <begin position="23"/>
        <end position="36"/>
    </location>
</feature>
<feature type="compositionally biased region" description="Polar residues" evidence="1">
    <location>
        <begin position="89"/>
        <end position="122"/>
    </location>
</feature>
<gene>
    <name evidence="3" type="ORF">A0H81_11792</name>
</gene>
<dbReference type="OrthoDB" id="3230534at2759"/>
<keyword evidence="4" id="KW-1185">Reference proteome</keyword>
<feature type="region of interest" description="Disordered" evidence="1">
    <location>
        <begin position="1"/>
        <end position="223"/>
    </location>
</feature>
<comment type="caution">
    <text evidence="3">The sequence shown here is derived from an EMBL/GenBank/DDBJ whole genome shotgun (WGS) entry which is preliminary data.</text>
</comment>
<proteinExistence type="predicted"/>
<dbReference type="AlphaFoldDB" id="A0A1C7LVC7"/>
<feature type="region of interest" description="Disordered" evidence="1">
    <location>
        <begin position="242"/>
        <end position="273"/>
    </location>
</feature>
<evidence type="ECO:0000313" key="4">
    <source>
        <dbReference type="Proteomes" id="UP000092993"/>
    </source>
</evidence>
<dbReference type="OMA" id="NTHQHAI"/>
<evidence type="ECO:0000256" key="1">
    <source>
        <dbReference type="SAM" id="MobiDB-lite"/>
    </source>
</evidence>
<dbReference type="EMBL" id="LUGG01000022">
    <property type="protein sequence ID" value="OBZ68166.1"/>
    <property type="molecule type" value="Genomic_DNA"/>
</dbReference>
<dbReference type="STRING" id="5627.A0A1C7LVC7"/>
<feature type="transmembrane region" description="Helical" evidence="2">
    <location>
        <begin position="406"/>
        <end position="423"/>
    </location>
</feature>
<keyword evidence="2" id="KW-1133">Transmembrane helix</keyword>
<protein>
    <submittedName>
        <fullName evidence="3">Uncharacterized protein</fullName>
    </submittedName>
</protein>
<sequence>MFSLQTPPRRPHYSTPKAEFKTPSPPRGLPELPEPPSSSEDDTGRNDRTPMALRYNQPGDMTAMKTPRPPGAWLTTPAPRHVVKKSPERTSSAPQPSGDTSKSDSSGLPTPPSTWTRASSIPPQTPAPPGAWLGTPASTRPRSILKVRFEDIESETSEAVSDHPPVLAAKQQPVDVKREHRREAAPEALRSLPKLNLLSESPQEDSSLDRPSTPPSLRARLRQRSPGVRIVDAFGRVTIEKEEDVEHVEPPKREELEEQPKPFKPAPRETRATPRNRSIVKIVDAMGREIEEPDESTSEASFHLSHNEALARVRNTIADMAEDLSEADRSSDHLALDENRCAALDDASKAARRARNKISRSLQLVKNTESDLRSRYGSLRESMRKSKFLPTESVERQPTWSFLNRWVLGCFVIVQIILFLIMYRMSAIRAKHIFLTTYYDSFNPDLYLYVTRPDTINHSIPSSGWSIFSIPATIQRVGWTGVVAELWGNATGAFYHWQRRTWDVWGANAGGQTALSWPPT</sequence>
<feature type="compositionally biased region" description="Basic and acidic residues" evidence="1">
    <location>
        <begin position="175"/>
        <end position="185"/>
    </location>
</feature>
<organism evidence="3 4">
    <name type="scientific">Grifola frondosa</name>
    <name type="common">Maitake</name>
    <name type="synonym">Polyporus frondosus</name>
    <dbReference type="NCBI Taxonomy" id="5627"/>
    <lineage>
        <taxon>Eukaryota</taxon>
        <taxon>Fungi</taxon>
        <taxon>Dikarya</taxon>
        <taxon>Basidiomycota</taxon>
        <taxon>Agaricomycotina</taxon>
        <taxon>Agaricomycetes</taxon>
        <taxon>Polyporales</taxon>
        <taxon>Grifolaceae</taxon>
        <taxon>Grifola</taxon>
    </lineage>
</organism>
<keyword evidence="2" id="KW-0812">Transmembrane</keyword>
<evidence type="ECO:0000313" key="3">
    <source>
        <dbReference type="EMBL" id="OBZ68166.1"/>
    </source>
</evidence>
<feature type="compositionally biased region" description="Basic and acidic residues" evidence="1">
    <location>
        <begin position="247"/>
        <end position="272"/>
    </location>
</feature>
<evidence type="ECO:0000256" key="2">
    <source>
        <dbReference type="SAM" id="Phobius"/>
    </source>
</evidence>
<keyword evidence="2" id="KW-0472">Membrane</keyword>
<accession>A0A1C7LVC7</accession>
<name>A0A1C7LVC7_GRIFR</name>